<dbReference type="PROSITE" id="PS00356">
    <property type="entry name" value="HTH_LACI_1"/>
    <property type="match status" value="1"/>
</dbReference>
<evidence type="ECO:0000259" key="5">
    <source>
        <dbReference type="PROSITE" id="PS50932"/>
    </source>
</evidence>
<dbReference type="CDD" id="cd01392">
    <property type="entry name" value="HTH_LacI"/>
    <property type="match status" value="1"/>
</dbReference>
<name>A0A1I3TY15_9RHOB</name>
<dbReference type="Gene3D" id="3.40.50.2300">
    <property type="match status" value="2"/>
</dbReference>
<dbReference type="STRING" id="588602.SAMN04487991_2882"/>
<gene>
    <name evidence="6" type="ORF">SAMN04487991_2882</name>
</gene>
<accession>A0A1I3TY15</accession>
<keyword evidence="7" id="KW-1185">Reference proteome</keyword>
<dbReference type="InterPro" id="IPR010982">
    <property type="entry name" value="Lambda_DNA-bd_dom_sf"/>
</dbReference>
<evidence type="ECO:0000256" key="4">
    <source>
        <dbReference type="ARBA" id="ARBA00023163"/>
    </source>
</evidence>
<evidence type="ECO:0000256" key="3">
    <source>
        <dbReference type="ARBA" id="ARBA00023125"/>
    </source>
</evidence>
<feature type="domain" description="HTH lacI-type" evidence="5">
    <location>
        <begin position="6"/>
        <end position="60"/>
    </location>
</feature>
<reference evidence="7" key="1">
    <citation type="submission" date="2016-10" db="EMBL/GenBank/DDBJ databases">
        <authorList>
            <person name="Varghese N."/>
            <person name="Submissions S."/>
        </authorList>
    </citation>
    <scope>NUCLEOTIDE SEQUENCE [LARGE SCALE GENOMIC DNA]</scope>
    <source>
        <strain evidence="7">DSM 26471</strain>
    </source>
</reference>
<dbReference type="PANTHER" id="PTHR30146">
    <property type="entry name" value="LACI-RELATED TRANSCRIPTIONAL REPRESSOR"/>
    <property type="match status" value="1"/>
</dbReference>
<protein>
    <submittedName>
        <fullName evidence="6">Transcriptional regulator, LacI family</fullName>
    </submittedName>
</protein>
<dbReference type="InterPro" id="IPR028082">
    <property type="entry name" value="Peripla_BP_I"/>
</dbReference>
<evidence type="ECO:0000256" key="1">
    <source>
        <dbReference type="ARBA" id="ARBA00022491"/>
    </source>
</evidence>
<dbReference type="Proteomes" id="UP000199630">
    <property type="component" value="Unassembled WGS sequence"/>
</dbReference>
<dbReference type="PROSITE" id="PS50932">
    <property type="entry name" value="HTH_LACI_2"/>
    <property type="match status" value="1"/>
</dbReference>
<dbReference type="InterPro" id="IPR000843">
    <property type="entry name" value="HTH_LacI"/>
</dbReference>
<dbReference type="AlphaFoldDB" id="A0A1I3TY15"/>
<dbReference type="InterPro" id="IPR046335">
    <property type="entry name" value="LacI/GalR-like_sensor"/>
</dbReference>
<dbReference type="PANTHER" id="PTHR30146:SF148">
    <property type="entry name" value="HTH-TYPE TRANSCRIPTIONAL REPRESSOR PURR-RELATED"/>
    <property type="match status" value="1"/>
</dbReference>
<dbReference type="GO" id="GO:0003700">
    <property type="term" value="F:DNA-binding transcription factor activity"/>
    <property type="evidence" value="ECO:0007669"/>
    <property type="project" value="TreeGrafter"/>
</dbReference>
<dbReference type="SUPFAM" id="SSF53822">
    <property type="entry name" value="Periplasmic binding protein-like I"/>
    <property type="match status" value="1"/>
</dbReference>
<keyword evidence="2" id="KW-0805">Transcription regulation</keyword>
<dbReference type="SMART" id="SM00354">
    <property type="entry name" value="HTH_LACI"/>
    <property type="match status" value="1"/>
</dbReference>
<proteinExistence type="predicted"/>
<dbReference type="RefSeq" id="WP_090061387.1">
    <property type="nucleotide sequence ID" value="NZ_FORH01000005.1"/>
</dbReference>
<dbReference type="GO" id="GO:0000976">
    <property type="term" value="F:transcription cis-regulatory region binding"/>
    <property type="evidence" value="ECO:0007669"/>
    <property type="project" value="TreeGrafter"/>
</dbReference>
<keyword evidence="3" id="KW-0238">DNA-binding</keyword>
<dbReference type="Gene3D" id="1.10.260.40">
    <property type="entry name" value="lambda repressor-like DNA-binding domains"/>
    <property type="match status" value="1"/>
</dbReference>
<evidence type="ECO:0000256" key="2">
    <source>
        <dbReference type="ARBA" id="ARBA00023015"/>
    </source>
</evidence>
<evidence type="ECO:0000313" key="6">
    <source>
        <dbReference type="EMBL" id="SFJ74417.1"/>
    </source>
</evidence>
<dbReference type="Pfam" id="PF13377">
    <property type="entry name" value="Peripla_BP_3"/>
    <property type="match status" value="1"/>
</dbReference>
<dbReference type="EMBL" id="FORH01000005">
    <property type="protein sequence ID" value="SFJ74417.1"/>
    <property type="molecule type" value="Genomic_DNA"/>
</dbReference>
<organism evidence="6 7">
    <name type="scientific">Celeribacter neptunius</name>
    <dbReference type="NCBI Taxonomy" id="588602"/>
    <lineage>
        <taxon>Bacteria</taxon>
        <taxon>Pseudomonadati</taxon>
        <taxon>Pseudomonadota</taxon>
        <taxon>Alphaproteobacteria</taxon>
        <taxon>Rhodobacterales</taxon>
        <taxon>Roseobacteraceae</taxon>
        <taxon>Celeribacter</taxon>
    </lineage>
</organism>
<dbReference type="SUPFAM" id="SSF47413">
    <property type="entry name" value="lambda repressor-like DNA-binding domains"/>
    <property type="match status" value="1"/>
</dbReference>
<dbReference type="CDD" id="cd06267">
    <property type="entry name" value="PBP1_LacI_sugar_binding-like"/>
    <property type="match status" value="1"/>
</dbReference>
<keyword evidence="4" id="KW-0804">Transcription</keyword>
<sequence>MSSKSVTLKDVAAAANVSRATAARALNGYGYVGKEAAERVRVAAGKLGYRGNRIAQALRQGELPLIAFVPGDILNPFFSQIAHDLETELRAYQSNLIIASNQEDVELEQQVLTNILALNVKGIIVAPASNEKTPQLSKLIEDKYPLVVIDRVPEGLLCDNITVNNQQGAEEAVEFLIEHGHRRIAVIHDDSRIASTRDRLAGYRLALKNRSISFDETLVVESKSTISHAIDATIRLFHQENKPTAIFTTDSLMTKGALLALRTLGVKIPHEVSIIGFDDFDMATFSDPQITVLSQPVDKIGPLAIKMIMERIAGSQAPVKSIQFPTQLIVRGSVLNI</sequence>
<keyword evidence="1" id="KW-0678">Repressor</keyword>
<dbReference type="OrthoDB" id="7811243at2"/>
<evidence type="ECO:0000313" key="7">
    <source>
        <dbReference type="Proteomes" id="UP000199630"/>
    </source>
</evidence>
<dbReference type="Pfam" id="PF00356">
    <property type="entry name" value="LacI"/>
    <property type="match status" value="1"/>
</dbReference>